<name>A0A6B0RN88_9CETA</name>
<sequence length="105" mass="11872">MEEAQNNCTVKKDSAWGLVYHITKPPRVPACSREFLERRGHTALCSSSSDEETRSRFSQGTCELEVGSFPRYGKDRQVGKWKLDSEEALSPNLLASEQLENSCYL</sequence>
<proteinExistence type="predicted"/>
<evidence type="ECO:0000313" key="2">
    <source>
        <dbReference type="Proteomes" id="UP000322234"/>
    </source>
</evidence>
<organism evidence="1 2">
    <name type="scientific">Bos mutus</name>
    <name type="common">wild yak</name>
    <dbReference type="NCBI Taxonomy" id="72004"/>
    <lineage>
        <taxon>Eukaryota</taxon>
        <taxon>Metazoa</taxon>
        <taxon>Chordata</taxon>
        <taxon>Craniata</taxon>
        <taxon>Vertebrata</taxon>
        <taxon>Euteleostomi</taxon>
        <taxon>Mammalia</taxon>
        <taxon>Eutheria</taxon>
        <taxon>Laurasiatheria</taxon>
        <taxon>Artiodactyla</taxon>
        <taxon>Ruminantia</taxon>
        <taxon>Pecora</taxon>
        <taxon>Bovidae</taxon>
        <taxon>Bovinae</taxon>
        <taxon>Bos</taxon>
    </lineage>
</organism>
<reference evidence="1" key="1">
    <citation type="submission" date="2019-10" db="EMBL/GenBank/DDBJ databases">
        <title>The sequence and de novo assembly of the wild yak genome.</title>
        <authorList>
            <person name="Liu Y."/>
        </authorList>
    </citation>
    <scope>NUCLEOTIDE SEQUENCE [LARGE SCALE GENOMIC DNA]</scope>
    <source>
        <strain evidence="1">WY2019</strain>
    </source>
</reference>
<accession>A0A6B0RN88</accession>
<keyword evidence="2" id="KW-1185">Reference proteome</keyword>
<protein>
    <submittedName>
        <fullName evidence="1">Uncharacterized protein</fullName>
    </submittedName>
</protein>
<dbReference type="EMBL" id="VBQZ03000072">
    <property type="protein sequence ID" value="MXQ91619.1"/>
    <property type="molecule type" value="Genomic_DNA"/>
</dbReference>
<dbReference type="Proteomes" id="UP000322234">
    <property type="component" value="Unassembled WGS sequence"/>
</dbReference>
<evidence type="ECO:0000313" key="1">
    <source>
        <dbReference type="EMBL" id="MXQ91619.1"/>
    </source>
</evidence>
<dbReference type="AlphaFoldDB" id="A0A6B0RN88"/>
<comment type="caution">
    <text evidence="1">The sequence shown here is derived from an EMBL/GenBank/DDBJ whole genome shotgun (WGS) entry which is preliminary data.</text>
</comment>
<gene>
    <name evidence="1" type="ORF">E5288_WYG001682</name>
</gene>